<evidence type="ECO:0000313" key="2">
    <source>
        <dbReference type="EMBL" id="KOM50269.1"/>
    </source>
</evidence>
<reference evidence="3" key="1">
    <citation type="journal article" date="2015" name="Proc. Natl. Acad. Sci. U.S.A.">
        <title>Genome sequencing of adzuki bean (Vigna angularis) provides insight into high starch and low fat accumulation and domestication.</title>
        <authorList>
            <person name="Yang K."/>
            <person name="Tian Z."/>
            <person name="Chen C."/>
            <person name="Luo L."/>
            <person name="Zhao B."/>
            <person name="Wang Z."/>
            <person name="Yu L."/>
            <person name="Li Y."/>
            <person name="Sun Y."/>
            <person name="Li W."/>
            <person name="Chen Y."/>
            <person name="Li Y."/>
            <person name="Zhang Y."/>
            <person name="Ai D."/>
            <person name="Zhao J."/>
            <person name="Shang C."/>
            <person name="Ma Y."/>
            <person name="Wu B."/>
            <person name="Wang M."/>
            <person name="Gao L."/>
            <person name="Sun D."/>
            <person name="Zhang P."/>
            <person name="Guo F."/>
            <person name="Wang W."/>
            <person name="Li Y."/>
            <person name="Wang J."/>
            <person name="Varshney R.K."/>
            <person name="Wang J."/>
            <person name="Ling H.Q."/>
            <person name="Wan P."/>
        </authorList>
    </citation>
    <scope>NUCLEOTIDE SEQUENCE</scope>
    <source>
        <strain evidence="3">cv. Jingnong 6</strain>
    </source>
</reference>
<dbReference type="Gramene" id="KOM50269">
    <property type="protein sequence ID" value="KOM50269"/>
    <property type="gene ID" value="LR48_Vigan08g109600"/>
</dbReference>
<feature type="region of interest" description="Disordered" evidence="1">
    <location>
        <begin position="155"/>
        <end position="179"/>
    </location>
</feature>
<name>A0A0L9V6F2_PHAAN</name>
<protein>
    <submittedName>
        <fullName evidence="2">Uncharacterized protein</fullName>
    </submittedName>
</protein>
<dbReference type="EMBL" id="CM003378">
    <property type="protein sequence ID" value="KOM50269.1"/>
    <property type="molecule type" value="Genomic_DNA"/>
</dbReference>
<organism evidence="2 3">
    <name type="scientific">Phaseolus angularis</name>
    <name type="common">Azuki bean</name>
    <name type="synonym">Vigna angularis</name>
    <dbReference type="NCBI Taxonomy" id="3914"/>
    <lineage>
        <taxon>Eukaryota</taxon>
        <taxon>Viridiplantae</taxon>
        <taxon>Streptophyta</taxon>
        <taxon>Embryophyta</taxon>
        <taxon>Tracheophyta</taxon>
        <taxon>Spermatophyta</taxon>
        <taxon>Magnoliopsida</taxon>
        <taxon>eudicotyledons</taxon>
        <taxon>Gunneridae</taxon>
        <taxon>Pentapetalae</taxon>
        <taxon>rosids</taxon>
        <taxon>fabids</taxon>
        <taxon>Fabales</taxon>
        <taxon>Fabaceae</taxon>
        <taxon>Papilionoideae</taxon>
        <taxon>50 kb inversion clade</taxon>
        <taxon>NPAAA clade</taxon>
        <taxon>indigoferoid/millettioid clade</taxon>
        <taxon>Phaseoleae</taxon>
        <taxon>Vigna</taxon>
    </lineage>
</organism>
<feature type="compositionally biased region" description="Basic and acidic residues" evidence="1">
    <location>
        <begin position="166"/>
        <end position="179"/>
    </location>
</feature>
<accession>A0A0L9V6F2</accession>
<dbReference type="Proteomes" id="UP000053144">
    <property type="component" value="Chromosome 8"/>
</dbReference>
<evidence type="ECO:0000313" key="3">
    <source>
        <dbReference type="Proteomes" id="UP000053144"/>
    </source>
</evidence>
<dbReference type="AlphaFoldDB" id="A0A0L9V6F2"/>
<gene>
    <name evidence="2" type="ORF">LR48_Vigan08g109600</name>
</gene>
<evidence type="ECO:0000256" key="1">
    <source>
        <dbReference type="SAM" id="MobiDB-lite"/>
    </source>
</evidence>
<sequence>MIVKSKSVSRIRLAEDKETIEEVEKNEIIIKEDDEEIGILLMAKSFKADLSSWRPAVEFNLGCLKARRLDAGIYLSCVELDVDCAKLVDLELNLYSMERNSIESEVQSFVESMGNPVKQVGSSVEFFRSSKKMVEDVQSLTKMIKHDKKIGAHGAASEVIEDVGENDTRGRGEETQRKI</sequence>
<proteinExistence type="predicted"/>